<feature type="transmembrane region" description="Helical" evidence="1">
    <location>
        <begin position="68"/>
        <end position="90"/>
    </location>
</feature>
<evidence type="ECO:0000313" key="2">
    <source>
        <dbReference type="EMBL" id="SHI86544.1"/>
    </source>
</evidence>
<dbReference type="AlphaFoldDB" id="A0A1M6EM74"/>
<keyword evidence="1" id="KW-1133">Transmembrane helix</keyword>
<dbReference type="RefSeq" id="WP_073167243.1">
    <property type="nucleotide sequence ID" value="NZ_FQZE01000007.1"/>
</dbReference>
<feature type="transmembrane region" description="Helical" evidence="1">
    <location>
        <begin position="194"/>
        <end position="215"/>
    </location>
</feature>
<reference evidence="2 3" key="1">
    <citation type="submission" date="2016-11" db="EMBL/GenBank/DDBJ databases">
        <authorList>
            <person name="Jaros S."/>
            <person name="Januszkiewicz K."/>
            <person name="Wedrychowicz H."/>
        </authorList>
    </citation>
    <scope>NUCLEOTIDE SEQUENCE [LARGE SCALE GENOMIC DNA]</scope>
    <source>
        <strain evidence="2 3">DSM 27063</strain>
    </source>
</reference>
<keyword evidence="1" id="KW-0472">Membrane</keyword>
<evidence type="ECO:0000313" key="3">
    <source>
        <dbReference type="Proteomes" id="UP000184050"/>
    </source>
</evidence>
<protein>
    <submittedName>
        <fullName evidence="2">Uncharacterized protein</fullName>
    </submittedName>
</protein>
<keyword evidence="3" id="KW-1185">Reference proteome</keyword>
<sequence length="321" mass="36633">MNVIKPAKSKPDLFKVAVYALPPCIIILSLFYYWFVIADRYEVFLYFHNMAPRVPDTSPFSFVTASRYWMSGLVACGFVLLIYFPVSFILSRAKNNFTPPALKHVLLFSFPVLTAGTLIITMTLNHPVLPFLHALKVLLATLLGLAVVLKTVELAGEKMLKILLYGIDGVALALIMIMSSTLASNFHFLSPPQLTIFLIICALCFGILGFTSIFYVWKNIKSVSKEIIITAFTIGYPFGTVFHYLVGTNGHYYITNSDNFFTRNFLIQLLIWLSVYTIVSGIVRLRNKKQQKKIRLKFLNPKQYHQKIGYKQHKFILQNYD</sequence>
<feature type="transmembrane region" description="Helical" evidence="1">
    <location>
        <begin position="130"/>
        <end position="150"/>
    </location>
</feature>
<dbReference type="Proteomes" id="UP000184050">
    <property type="component" value="Unassembled WGS sequence"/>
</dbReference>
<organism evidence="2 3">
    <name type="scientific">Tangfeifania diversioriginum</name>
    <dbReference type="NCBI Taxonomy" id="1168035"/>
    <lineage>
        <taxon>Bacteria</taxon>
        <taxon>Pseudomonadati</taxon>
        <taxon>Bacteroidota</taxon>
        <taxon>Bacteroidia</taxon>
        <taxon>Marinilabiliales</taxon>
        <taxon>Prolixibacteraceae</taxon>
        <taxon>Tangfeifania</taxon>
    </lineage>
</organism>
<name>A0A1M6EM74_9BACT</name>
<evidence type="ECO:0000256" key="1">
    <source>
        <dbReference type="SAM" id="Phobius"/>
    </source>
</evidence>
<dbReference type="STRING" id="1168035.SAMN05444280_10746"/>
<gene>
    <name evidence="2" type="ORF">SAMN05444280_10746</name>
</gene>
<feature type="transmembrane region" description="Helical" evidence="1">
    <location>
        <begin position="227"/>
        <end position="245"/>
    </location>
</feature>
<feature type="transmembrane region" description="Helical" evidence="1">
    <location>
        <begin position="12"/>
        <end position="35"/>
    </location>
</feature>
<feature type="transmembrane region" description="Helical" evidence="1">
    <location>
        <begin position="102"/>
        <end position="124"/>
    </location>
</feature>
<dbReference type="EMBL" id="FQZE01000007">
    <property type="protein sequence ID" value="SHI86544.1"/>
    <property type="molecule type" value="Genomic_DNA"/>
</dbReference>
<feature type="transmembrane region" description="Helical" evidence="1">
    <location>
        <begin position="162"/>
        <end position="182"/>
    </location>
</feature>
<keyword evidence="1" id="KW-0812">Transmembrane</keyword>
<accession>A0A1M6EM74</accession>
<feature type="transmembrane region" description="Helical" evidence="1">
    <location>
        <begin position="265"/>
        <end position="285"/>
    </location>
</feature>
<proteinExistence type="predicted"/>